<accession>A0A1I5VKY1</accession>
<dbReference type="EMBL" id="FOXO01000017">
    <property type="protein sequence ID" value="SFQ07646.1"/>
    <property type="molecule type" value="Genomic_DNA"/>
</dbReference>
<dbReference type="InterPro" id="IPR002035">
    <property type="entry name" value="VWF_A"/>
</dbReference>
<protein>
    <recommendedName>
        <fullName evidence="1">VWFA domain-containing protein</fullName>
    </recommendedName>
</protein>
<dbReference type="Gene3D" id="3.40.50.410">
    <property type="entry name" value="von Willebrand factor, type A domain"/>
    <property type="match status" value="1"/>
</dbReference>
<evidence type="ECO:0000259" key="1">
    <source>
        <dbReference type="PROSITE" id="PS50234"/>
    </source>
</evidence>
<organism evidence="2 3">
    <name type="scientific">Butyrivibrio proteoclasticus</name>
    <dbReference type="NCBI Taxonomy" id="43305"/>
    <lineage>
        <taxon>Bacteria</taxon>
        <taxon>Bacillati</taxon>
        <taxon>Bacillota</taxon>
        <taxon>Clostridia</taxon>
        <taxon>Lachnospirales</taxon>
        <taxon>Lachnospiraceae</taxon>
        <taxon>Butyrivibrio</taxon>
    </lineage>
</organism>
<dbReference type="InterPro" id="IPR036465">
    <property type="entry name" value="vWFA_dom_sf"/>
</dbReference>
<dbReference type="Proteomes" id="UP000182624">
    <property type="component" value="Unassembled WGS sequence"/>
</dbReference>
<dbReference type="PROSITE" id="PS50234">
    <property type="entry name" value="VWFA"/>
    <property type="match status" value="1"/>
</dbReference>
<dbReference type="AlphaFoldDB" id="A0A1I5VKY1"/>
<reference evidence="3" key="1">
    <citation type="submission" date="2016-10" db="EMBL/GenBank/DDBJ databases">
        <authorList>
            <person name="Varghese N."/>
            <person name="Submissions S."/>
        </authorList>
    </citation>
    <scope>NUCLEOTIDE SEQUENCE [LARGE SCALE GENOMIC DNA]</scope>
    <source>
        <strain evidence="3">P18</strain>
    </source>
</reference>
<dbReference type="OrthoDB" id="9790144at2"/>
<sequence>MSKGYTEIVYILDRSGSMGGLEADTIGGFNAMMEKQKKTGEKAVVSTVLFDDECEVIHDRVPIEKIEKMTDKQYYVRGCTALLDAVGGAIHHIGNVHKYAREEDRPEKTIFVITTDGMENASSRYSREKIEKMVKKQQKKYGWEFIFIGANIDAYAEAQKYGIRKDRAVNYVSDTIGTANVYAGVSKAVCSVMMAGSAMEADECLSESGWDDEINRDYQKRGKSRWQ</sequence>
<dbReference type="CDD" id="cd00198">
    <property type="entry name" value="vWFA"/>
    <property type="match status" value="1"/>
</dbReference>
<dbReference type="RefSeq" id="WP_074888926.1">
    <property type="nucleotide sequence ID" value="NZ_FOXO01000017.1"/>
</dbReference>
<name>A0A1I5VKY1_9FIRM</name>
<evidence type="ECO:0000313" key="2">
    <source>
        <dbReference type="EMBL" id="SFQ07646.1"/>
    </source>
</evidence>
<evidence type="ECO:0000313" key="3">
    <source>
        <dbReference type="Proteomes" id="UP000182624"/>
    </source>
</evidence>
<gene>
    <name evidence="2" type="ORF">SAMN04487928_11777</name>
</gene>
<dbReference type="SUPFAM" id="SSF53300">
    <property type="entry name" value="vWA-like"/>
    <property type="match status" value="1"/>
</dbReference>
<feature type="domain" description="VWFA" evidence="1">
    <location>
        <begin position="7"/>
        <end position="149"/>
    </location>
</feature>
<keyword evidence="3" id="KW-1185">Reference proteome</keyword>
<proteinExistence type="predicted"/>